<feature type="transmembrane region" description="Helical" evidence="10">
    <location>
        <begin position="271"/>
        <end position="293"/>
    </location>
</feature>
<evidence type="ECO:0000256" key="1">
    <source>
        <dbReference type="ARBA" id="ARBA00004651"/>
    </source>
</evidence>
<protein>
    <recommendedName>
        <fullName evidence="3">Multidrug export protein MepA</fullName>
    </recommendedName>
</protein>
<dbReference type="InterPro" id="IPR002528">
    <property type="entry name" value="MATE_fam"/>
</dbReference>
<dbReference type="GO" id="GO:0015297">
    <property type="term" value="F:antiporter activity"/>
    <property type="evidence" value="ECO:0007669"/>
    <property type="project" value="InterPro"/>
</dbReference>
<dbReference type="InterPro" id="IPR045070">
    <property type="entry name" value="MATE_MepA-like"/>
</dbReference>
<keyword evidence="6 10" id="KW-0812">Transmembrane</keyword>
<accession>A0A101FFD9</accession>
<evidence type="ECO:0000256" key="9">
    <source>
        <dbReference type="ARBA" id="ARBA00023251"/>
    </source>
</evidence>
<dbReference type="GO" id="GO:0046677">
    <property type="term" value="P:response to antibiotic"/>
    <property type="evidence" value="ECO:0007669"/>
    <property type="project" value="UniProtKB-KW"/>
</dbReference>
<dbReference type="GO" id="GO:0005886">
    <property type="term" value="C:plasma membrane"/>
    <property type="evidence" value="ECO:0007669"/>
    <property type="project" value="UniProtKB-SubCell"/>
</dbReference>
<evidence type="ECO:0000256" key="3">
    <source>
        <dbReference type="ARBA" id="ARBA00022106"/>
    </source>
</evidence>
<feature type="transmembrane region" description="Helical" evidence="10">
    <location>
        <begin position="170"/>
        <end position="191"/>
    </location>
</feature>
<organism evidence="11 12">
    <name type="scientific">Thermacetogenium phaeum</name>
    <dbReference type="NCBI Taxonomy" id="85874"/>
    <lineage>
        <taxon>Bacteria</taxon>
        <taxon>Bacillati</taxon>
        <taxon>Bacillota</taxon>
        <taxon>Clostridia</taxon>
        <taxon>Thermoanaerobacterales</taxon>
        <taxon>Thermoanaerobacteraceae</taxon>
        <taxon>Thermacetogenium</taxon>
    </lineage>
</organism>
<evidence type="ECO:0000313" key="12">
    <source>
        <dbReference type="Proteomes" id="UP000053326"/>
    </source>
</evidence>
<comment type="subcellular location">
    <subcellularLocation>
        <location evidence="1">Cell membrane</location>
        <topology evidence="1">Multi-pass membrane protein</topology>
    </subcellularLocation>
</comment>
<feature type="transmembrane region" description="Helical" evidence="10">
    <location>
        <begin position="320"/>
        <end position="340"/>
    </location>
</feature>
<dbReference type="CDD" id="cd13143">
    <property type="entry name" value="MATE_MepA_like"/>
    <property type="match status" value="1"/>
</dbReference>
<feature type="transmembrane region" description="Helical" evidence="10">
    <location>
        <begin position="229"/>
        <end position="251"/>
    </location>
</feature>
<keyword evidence="8 10" id="KW-0472">Membrane</keyword>
<feature type="transmembrane region" description="Helical" evidence="10">
    <location>
        <begin position="57"/>
        <end position="81"/>
    </location>
</feature>
<dbReference type="Proteomes" id="UP000053326">
    <property type="component" value="Unassembled WGS sequence"/>
</dbReference>
<name>A0A101FFD9_9THEO</name>
<evidence type="ECO:0000256" key="5">
    <source>
        <dbReference type="ARBA" id="ARBA00022475"/>
    </source>
</evidence>
<feature type="transmembrane region" description="Helical" evidence="10">
    <location>
        <begin position="93"/>
        <end position="116"/>
    </location>
</feature>
<gene>
    <name evidence="11" type="ORF">XD66_1266</name>
</gene>
<feature type="transmembrane region" description="Helical" evidence="10">
    <location>
        <begin position="136"/>
        <end position="158"/>
    </location>
</feature>
<evidence type="ECO:0000256" key="4">
    <source>
        <dbReference type="ARBA" id="ARBA00022448"/>
    </source>
</evidence>
<keyword evidence="7 10" id="KW-1133">Transmembrane helix</keyword>
<evidence type="ECO:0000313" key="11">
    <source>
        <dbReference type="EMBL" id="KUK36029.1"/>
    </source>
</evidence>
<evidence type="ECO:0000256" key="2">
    <source>
        <dbReference type="ARBA" id="ARBA00008417"/>
    </source>
</evidence>
<dbReference type="Pfam" id="PF01554">
    <property type="entry name" value="MatE"/>
    <property type="match status" value="2"/>
</dbReference>
<dbReference type="InterPro" id="IPR051327">
    <property type="entry name" value="MATE_MepA_subfamily"/>
</dbReference>
<keyword evidence="5" id="KW-1003">Cell membrane</keyword>
<keyword evidence="9" id="KW-0046">Antibiotic resistance</keyword>
<dbReference type="EMBL" id="LGFO01000184">
    <property type="protein sequence ID" value="KUK36029.1"/>
    <property type="molecule type" value="Genomic_DNA"/>
</dbReference>
<feature type="transmembrane region" description="Helical" evidence="10">
    <location>
        <begin position="197"/>
        <end position="217"/>
    </location>
</feature>
<evidence type="ECO:0000256" key="6">
    <source>
        <dbReference type="ARBA" id="ARBA00022692"/>
    </source>
</evidence>
<feature type="transmembrane region" description="Helical" evidence="10">
    <location>
        <begin position="352"/>
        <end position="373"/>
    </location>
</feature>
<dbReference type="PANTHER" id="PTHR43823:SF3">
    <property type="entry name" value="MULTIDRUG EXPORT PROTEIN MEPA"/>
    <property type="match status" value="1"/>
</dbReference>
<dbReference type="PATRIC" id="fig|85874.4.peg.723"/>
<dbReference type="GO" id="GO:0042910">
    <property type="term" value="F:xenobiotic transmembrane transporter activity"/>
    <property type="evidence" value="ECO:0007669"/>
    <property type="project" value="InterPro"/>
</dbReference>
<dbReference type="PIRSF" id="PIRSF006603">
    <property type="entry name" value="DinF"/>
    <property type="match status" value="1"/>
</dbReference>
<comment type="caution">
    <text evidence="11">The sequence shown here is derived from an EMBL/GenBank/DDBJ whole genome shotgun (WGS) entry which is preliminary data.</text>
</comment>
<sequence length="466" mass="50925">MDERSHELGHAPVGRLLWHFSWPAITGMMCNALYNIVDRVFVGHGVGRLAIAATTVAFPPMIILMALSLLIGVGTTALISIRLGEQKKEEAEAVAANGTVLLILLPLCFAILYFFFPEPILRLFGANDEVLPYARDFMHIIMLGSVFGSLGMGMNNFIRAEGNPIMAMSTQVLGALINGVLNYVFIFHFHMGIKGSALATVTGQLFATIWVLSYYLTVRSLIKLRLKNFVPRLPIILNVISIGFAPFALQIANCLQQVLLNKAVLRYSGDLGLSAIGIMMSIGGLLLMPVLGLSQGAQPIIGFNYGARQYGRVKETLKKAVIAASCVSIVGYLIIQMWPLKIAGLFTEGDTALISMTANAMTVFFGMIFIIGFQVTCSHYFQAVGKAKQAAVLSLSRQVLFFIPLLLILPHFWGINGVWRTAPIADALAATITAGFIFREMKLLSKKESAAEAHMTAVEFTRHRYC</sequence>
<feature type="transmembrane region" description="Helical" evidence="10">
    <location>
        <begin position="394"/>
        <end position="413"/>
    </location>
</feature>
<dbReference type="InterPro" id="IPR048279">
    <property type="entry name" value="MdtK-like"/>
</dbReference>
<evidence type="ECO:0000256" key="7">
    <source>
        <dbReference type="ARBA" id="ARBA00022989"/>
    </source>
</evidence>
<comment type="similarity">
    <text evidence="2">Belongs to the multi antimicrobial extrusion (MATE) (TC 2.A.66.1) family. MepA subfamily.</text>
</comment>
<dbReference type="AlphaFoldDB" id="A0A101FFD9"/>
<feature type="transmembrane region" description="Helical" evidence="10">
    <location>
        <begin position="419"/>
        <end position="438"/>
    </location>
</feature>
<proteinExistence type="inferred from homology"/>
<evidence type="ECO:0000256" key="10">
    <source>
        <dbReference type="SAM" id="Phobius"/>
    </source>
</evidence>
<dbReference type="NCBIfam" id="TIGR00797">
    <property type="entry name" value="matE"/>
    <property type="match status" value="1"/>
</dbReference>
<reference evidence="12" key="1">
    <citation type="journal article" date="2015" name="MBio">
        <title>Genome-Resolved Metagenomic Analysis Reveals Roles for Candidate Phyla and Other Microbial Community Members in Biogeochemical Transformations in Oil Reservoirs.</title>
        <authorList>
            <person name="Hu P."/>
            <person name="Tom L."/>
            <person name="Singh A."/>
            <person name="Thomas B.C."/>
            <person name="Baker B.J."/>
            <person name="Piceno Y.M."/>
            <person name="Andersen G.L."/>
            <person name="Banfield J.F."/>
        </authorList>
    </citation>
    <scope>NUCLEOTIDE SEQUENCE [LARGE SCALE GENOMIC DNA]</scope>
</reference>
<keyword evidence="4" id="KW-0813">Transport</keyword>
<dbReference type="PANTHER" id="PTHR43823">
    <property type="entry name" value="SPORULATION PROTEIN YKVU"/>
    <property type="match status" value="1"/>
</dbReference>
<evidence type="ECO:0000256" key="8">
    <source>
        <dbReference type="ARBA" id="ARBA00023136"/>
    </source>
</evidence>